<feature type="transmembrane region" description="Helical" evidence="18">
    <location>
        <begin position="409"/>
        <end position="430"/>
    </location>
</feature>
<dbReference type="GO" id="GO:0006665">
    <property type="term" value="P:sphingolipid metabolic process"/>
    <property type="evidence" value="ECO:0007669"/>
    <property type="project" value="UniProtKB-UniPathway"/>
</dbReference>
<evidence type="ECO:0000256" key="3">
    <source>
        <dbReference type="ARBA" id="ARBA00004760"/>
    </source>
</evidence>
<evidence type="ECO:0000256" key="13">
    <source>
        <dbReference type="ARBA" id="ARBA00023002"/>
    </source>
</evidence>
<evidence type="ECO:0000256" key="10">
    <source>
        <dbReference type="ARBA" id="ARBA00022723"/>
    </source>
</evidence>
<dbReference type="Pfam" id="PF00173">
    <property type="entry name" value="Cyt-b5"/>
    <property type="match status" value="1"/>
</dbReference>
<evidence type="ECO:0000256" key="17">
    <source>
        <dbReference type="ARBA" id="ARBA00047420"/>
    </source>
</evidence>
<feature type="domain" description="Cytochrome b5 heme-binding" evidence="19">
    <location>
        <begin position="3"/>
        <end position="78"/>
    </location>
</feature>
<keyword evidence="9 18" id="KW-0812">Transmembrane</keyword>
<keyword evidence="15" id="KW-0443">Lipid metabolism</keyword>
<evidence type="ECO:0000256" key="11">
    <source>
        <dbReference type="ARBA" id="ARBA00022919"/>
    </source>
</evidence>
<dbReference type="InterPro" id="IPR036400">
    <property type="entry name" value="Cyt_B5-like_heme/steroid_sf"/>
</dbReference>
<dbReference type="InterPro" id="IPR001199">
    <property type="entry name" value="Cyt_B5-like_heme/steroid-bd"/>
</dbReference>
<accession>A0A1L0BZT7</accession>
<evidence type="ECO:0000256" key="5">
    <source>
        <dbReference type="ARBA" id="ARBA00009295"/>
    </source>
</evidence>
<dbReference type="PANTHER" id="PTHR19353:SF30">
    <property type="entry name" value="DELTA 8-(E)-SPHINGOLIPID DESATURASE"/>
    <property type="match status" value="1"/>
</dbReference>
<comment type="pathway">
    <text evidence="3">Lipid metabolism; sphingolipid metabolism.</text>
</comment>
<name>A0A1L0BZT7_9ASCO</name>
<evidence type="ECO:0000256" key="8">
    <source>
        <dbReference type="ARBA" id="ARBA00022617"/>
    </source>
</evidence>
<dbReference type="EMBL" id="LT635768">
    <property type="protein sequence ID" value="SGZ56841.1"/>
    <property type="molecule type" value="Genomic_DNA"/>
</dbReference>
<comment type="pathway">
    <text evidence="4">Sphingolipid metabolism.</text>
</comment>
<keyword evidence="12 18" id="KW-1133">Transmembrane helix</keyword>
<dbReference type="InterPro" id="IPR012171">
    <property type="entry name" value="Fatty_acid_desaturase"/>
</dbReference>
<evidence type="ECO:0000256" key="15">
    <source>
        <dbReference type="ARBA" id="ARBA00023098"/>
    </source>
</evidence>
<gene>
    <name evidence="20" type="ORF">SAMEA4029009_CIC11G00000004780</name>
</gene>
<keyword evidence="8" id="KW-0349">Heme</keyword>
<dbReference type="AlphaFoldDB" id="A0A1L0BZT7"/>
<dbReference type="PROSITE" id="PS50255">
    <property type="entry name" value="CYTOCHROME_B5_2"/>
    <property type="match status" value="1"/>
</dbReference>
<protein>
    <recommendedName>
        <fullName evidence="7">Delta 8-(E)-sphingolipid desaturase</fullName>
        <ecNumber evidence="6">1.14.19.18</ecNumber>
    </recommendedName>
</protein>
<evidence type="ECO:0000256" key="4">
    <source>
        <dbReference type="ARBA" id="ARBA00004991"/>
    </source>
</evidence>
<dbReference type="Proteomes" id="UP000182259">
    <property type="component" value="Chromosome V"/>
</dbReference>
<evidence type="ECO:0000256" key="1">
    <source>
        <dbReference type="ARBA" id="ARBA00002593"/>
    </source>
</evidence>
<evidence type="ECO:0000313" key="20">
    <source>
        <dbReference type="EMBL" id="SGZ56841.1"/>
    </source>
</evidence>
<dbReference type="UniPathway" id="UPA00222"/>
<dbReference type="PIRSF" id="PIRSF015921">
    <property type="entry name" value="FA_sphinglp_des"/>
    <property type="match status" value="1"/>
</dbReference>
<evidence type="ECO:0000256" key="2">
    <source>
        <dbReference type="ARBA" id="ARBA00004141"/>
    </source>
</evidence>
<dbReference type="Gene3D" id="3.10.120.10">
    <property type="entry name" value="Cytochrome b5-like heme/steroid binding domain"/>
    <property type="match status" value="1"/>
</dbReference>
<comment type="catalytic activity">
    <reaction evidence="17">
        <text>an N-acylsphing-4-enine + 2 Fe(II)-[cytochrome b5] + O2 + 2 H(+) = a (4E,8E)-4-sphinga-4,8-dienine ceramide + 2 Fe(III)-[cytochrome b5] + 2 H2O</text>
        <dbReference type="Rhea" id="RHEA:46280"/>
        <dbReference type="Rhea" id="RHEA-COMP:10438"/>
        <dbReference type="Rhea" id="RHEA-COMP:10439"/>
        <dbReference type="ChEBI" id="CHEBI:15377"/>
        <dbReference type="ChEBI" id="CHEBI:15378"/>
        <dbReference type="ChEBI" id="CHEBI:15379"/>
        <dbReference type="ChEBI" id="CHEBI:29033"/>
        <dbReference type="ChEBI" id="CHEBI:29034"/>
        <dbReference type="ChEBI" id="CHEBI:52639"/>
        <dbReference type="ChEBI" id="CHEBI:85953"/>
        <dbReference type="EC" id="1.14.19.18"/>
    </reaction>
</comment>
<proteinExistence type="inferred from homology"/>
<comment type="similarity">
    <text evidence="5">Belongs to the fatty acid desaturase type 1 family.</text>
</comment>
<keyword evidence="10" id="KW-0479">Metal-binding</keyword>
<sequence>MTEKILSRAQISDLIAQGKVIVIFKNKVLNLTGWLKYHPGGDKAVYHMVGRDATDEMLAYHSEESISAFSRWKIGSINYEWHNLLPPIQGAVYTIGMAGKLSPNDDTLGKLLDTESPYMLKSEQSSMTSLEADTVPVPVNPIYTRAGYPEGKVEPVVPQNIEVVTAENKDDLFPVMKSVVVDPKELMREFDNQLTRRDLFDLPSMDYATQNSIREKYNQLHARIIKKGLYKCNYGDYVREIVKISSLFLYSFSFLKLGYYFLSAIFIGMAWQQMTFIAHDAGHISITHNFQIDNIFGMIIADWFGGLSLGWWKRNHNVHHLITNDPVHDPDIQHLPFFAVSTRLFGDVYSTYYEKVLWFDAFCKKLIPFQEFMYYPLLAFGRFNLYRLSWTHLILGQGPRHGKAAWFRYFELAGLSFFFYWFFVLVVGSVEGTWNKIAYVLVSHICTMIVHVQITLSHFAMSTSDLGVSESFPSRQMRTTMDVDCPVWFDFFHGGLQFQAIHHLFPRLPRHNLRRAQADVIEFCEEVGLPYSIYGFGKGNEIVIGKLAEIGKQCSIMLDCTRKMKEDQVPITLD</sequence>
<evidence type="ECO:0000256" key="18">
    <source>
        <dbReference type="SAM" id="Phobius"/>
    </source>
</evidence>
<dbReference type="InterPro" id="IPR005804">
    <property type="entry name" value="FA_desaturase_dom"/>
</dbReference>
<dbReference type="GO" id="GO:0016717">
    <property type="term" value="F:oxidoreductase activity, acting on paired donors, with oxidation of a pair of donors resulting in the reduction of molecular oxygen to two molecules of water"/>
    <property type="evidence" value="ECO:0007669"/>
    <property type="project" value="TreeGrafter"/>
</dbReference>
<dbReference type="GO" id="GO:0016020">
    <property type="term" value="C:membrane"/>
    <property type="evidence" value="ECO:0007669"/>
    <property type="project" value="UniProtKB-SubCell"/>
</dbReference>
<evidence type="ECO:0000256" key="12">
    <source>
        <dbReference type="ARBA" id="ARBA00022989"/>
    </source>
</evidence>
<evidence type="ECO:0000256" key="7">
    <source>
        <dbReference type="ARBA" id="ARBA00016939"/>
    </source>
</evidence>
<evidence type="ECO:0000256" key="14">
    <source>
        <dbReference type="ARBA" id="ARBA00023004"/>
    </source>
</evidence>
<dbReference type="SUPFAM" id="SSF55856">
    <property type="entry name" value="Cytochrome b5-like heme/steroid binding domain"/>
    <property type="match status" value="1"/>
</dbReference>
<comment type="subcellular location">
    <subcellularLocation>
        <location evidence="2">Membrane</location>
        <topology evidence="2">Multi-pass membrane protein</topology>
    </subcellularLocation>
</comment>
<keyword evidence="16 18" id="KW-0472">Membrane</keyword>
<organism evidence="20 21">
    <name type="scientific">Sungouiella intermedia</name>
    <dbReference type="NCBI Taxonomy" id="45354"/>
    <lineage>
        <taxon>Eukaryota</taxon>
        <taxon>Fungi</taxon>
        <taxon>Dikarya</taxon>
        <taxon>Ascomycota</taxon>
        <taxon>Saccharomycotina</taxon>
        <taxon>Pichiomycetes</taxon>
        <taxon>Metschnikowiaceae</taxon>
        <taxon>Sungouiella</taxon>
    </lineage>
</organism>
<feature type="transmembrane region" description="Helical" evidence="18">
    <location>
        <begin position="291"/>
        <end position="312"/>
    </location>
</feature>
<evidence type="ECO:0000313" key="21">
    <source>
        <dbReference type="Proteomes" id="UP000182259"/>
    </source>
</evidence>
<dbReference type="EC" id="1.14.19.18" evidence="6"/>
<feature type="transmembrane region" description="Helical" evidence="18">
    <location>
        <begin position="247"/>
        <end position="271"/>
    </location>
</feature>
<evidence type="ECO:0000256" key="6">
    <source>
        <dbReference type="ARBA" id="ARBA00012019"/>
    </source>
</evidence>
<keyword evidence="11" id="KW-0746">Sphingolipid metabolism</keyword>
<keyword evidence="13" id="KW-0560">Oxidoreductase</keyword>
<feature type="transmembrane region" description="Helical" evidence="18">
    <location>
        <begin position="436"/>
        <end position="456"/>
    </location>
</feature>
<evidence type="ECO:0000256" key="9">
    <source>
        <dbReference type="ARBA" id="ARBA00022692"/>
    </source>
</evidence>
<dbReference type="PANTHER" id="PTHR19353">
    <property type="entry name" value="FATTY ACID DESATURASE 2"/>
    <property type="match status" value="1"/>
</dbReference>
<dbReference type="CDD" id="cd03506">
    <property type="entry name" value="Delta6-FADS-like"/>
    <property type="match status" value="1"/>
</dbReference>
<dbReference type="GO" id="GO:0046872">
    <property type="term" value="F:metal ion binding"/>
    <property type="evidence" value="ECO:0007669"/>
    <property type="project" value="UniProtKB-KW"/>
</dbReference>
<dbReference type="Pfam" id="PF00487">
    <property type="entry name" value="FA_desaturase"/>
    <property type="match status" value="1"/>
</dbReference>
<reference evidence="20 21" key="1">
    <citation type="submission" date="2016-10" db="EMBL/GenBank/DDBJ databases">
        <authorList>
            <person name="de Groot N.N."/>
        </authorList>
    </citation>
    <scope>NUCLEOTIDE SEQUENCE [LARGE SCALE GENOMIC DNA]</scope>
    <source>
        <strain evidence="20 21">PYCC 4715</strain>
    </source>
</reference>
<comment type="function">
    <text evidence="1">Delta(8)-fatty-acid desaturase which introduces a double bond at the 8-position in the long-chain base (LCB) of ceramides. Required for the formation of the di-unsaturated sphingoid base (E,E)-sphinga-4,8-dienine during glucosylceramide (GluCer) biosynthesis.</text>
</comment>
<keyword evidence="14" id="KW-0408">Iron</keyword>
<evidence type="ECO:0000259" key="19">
    <source>
        <dbReference type="PROSITE" id="PS50255"/>
    </source>
</evidence>
<evidence type="ECO:0000256" key="16">
    <source>
        <dbReference type="ARBA" id="ARBA00023136"/>
    </source>
</evidence>
<dbReference type="SMART" id="SM01117">
    <property type="entry name" value="Cyt-b5"/>
    <property type="match status" value="1"/>
</dbReference>